<comment type="caution">
    <text evidence="2">The sequence shown here is derived from an EMBL/GenBank/DDBJ whole genome shotgun (WGS) entry which is preliminary data.</text>
</comment>
<evidence type="ECO:0000313" key="3">
    <source>
        <dbReference type="Proteomes" id="UP000553632"/>
    </source>
</evidence>
<proteinExistence type="predicted"/>
<feature type="region of interest" description="Disordered" evidence="1">
    <location>
        <begin position="189"/>
        <end position="225"/>
    </location>
</feature>
<evidence type="ECO:0000256" key="1">
    <source>
        <dbReference type="SAM" id="MobiDB-lite"/>
    </source>
</evidence>
<evidence type="ECO:0000313" key="2">
    <source>
        <dbReference type="EMBL" id="KAF4754241.1"/>
    </source>
</evidence>
<dbReference type="AlphaFoldDB" id="A0A7J6UAM2"/>
<organism evidence="2 3">
    <name type="scientific">Perkinsus olseni</name>
    <name type="common">Perkinsus atlanticus</name>
    <dbReference type="NCBI Taxonomy" id="32597"/>
    <lineage>
        <taxon>Eukaryota</taxon>
        <taxon>Sar</taxon>
        <taxon>Alveolata</taxon>
        <taxon>Perkinsozoa</taxon>
        <taxon>Perkinsea</taxon>
        <taxon>Perkinsida</taxon>
        <taxon>Perkinsidae</taxon>
        <taxon>Perkinsus</taxon>
    </lineage>
</organism>
<dbReference type="Proteomes" id="UP000553632">
    <property type="component" value="Unassembled WGS sequence"/>
</dbReference>
<feature type="compositionally biased region" description="Basic and acidic residues" evidence="1">
    <location>
        <begin position="201"/>
        <end position="225"/>
    </location>
</feature>
<accession>A0A7J6UAM2</accession>
<name>A0A7J6UAM2_PEROL</name>
<protein>
    <submittedName>
        <fullName evidence="2">Uncharacterized protein</fullName>
    </submittedName>
</protein>
<keyword evidence="3" id="KW-1185">Reference proteome</keyword>
<reference evidence="2 3" key="1">
    <citation type="submission" date="2020-04" db="EMBL/GenBank/DDBJ databases">
        <title>Perkinsus olseni comparative genomics.</title>
        <authorList>
            <person name="Bogema D.R."/>
        </authorList>
    </citation>
    <scope>NUCLEOTIDE SEQUENCE [LARGE SCALE GENOMIC DNA]</scope>
    <source>
        <strain evidence="2 3">ATCC PRA-207</strain>
    </source>
</reference>
<sequence length="225" mass="24894">MSRPTLPAEIEFPSVEELLLTSPELITLWGDLDTASTCPENLWTPEPCRSPKGQVVAELDCSIHEGVNFSALSHNSGHLPSSHDMKSGTIFVESTGRTAYKSEAPKLVGNKYRDVDASLKSTIRPQAGYHRPRYCRSFTSEAGRIRTNQTYGRLSAVAVPVNTGPERTRSIGQLAISERTTHRSALLERRRAQRKASKTAMSHDESTDWERLSQLSVRERVSSGG</sequence>
<dbReference type="EMBL" id="JABANO010005009">
    <property type="protein sequence ID" value="KAF4754241.1"/>
    <property type="molecule type" value="Genomic_DNA"/>
</dbReference>
<gene>
    <name evidence="2" type="ORF">FOZ63_000331</name>
</gene>